<name>A0A0R0DB37_9GAMM</name>
<dbReference type="AlphaFoldDB" id="A0A0R0DB37"/>
<dbReference type="InterPro" id="IPR058548">
    <property type="entry name" value="MlaB-like_STAS"/>
</dbReference>
<dbReference type="Proteomes" id="UP000050956">
    <property type="component" value="Unassembled WGS sequence"/>
</dbReference>
<evidence type="ECO:0000313" key="2">
    <source>
        <dbReference type="EMBL" id="KRG78949.1"/>
    </source>
</evidence>
<dbReference type="PANTHER" id="PTHR35849:SF2">
    <property type="entry name" value="BLR2341 PROTEIN"/>
    <property type="match status" value="1"/>
</dbReference>
<dbReference type="PANTHER" id="PTHR35849">
    <property type="entry name" value="BLR2341 PROTEIN"/>
    <property type="match status" value="1"/>
</dbReference>
<dbReference type="PATRIC" id="fig|336566.3.peg.2940"/>
<feature type="domain" description="MlaB-like STAS" evidence="1">
    <location>
        <begin position="4"/>
        <end position="82"/>
    </location>
</feature>
<proteinExistence type="predicted"/>
<dbReference type="Pfam" id="PF13466">
    <property type="entry name" value="STAS_2"/>
    <property type="match status" value="1"/>
</dbReference>
<reference evidence="2 3" key="1">
    <citation type="submission" date="2015-05" db="EMBL/GenBank/DDBJ databases">
        <title>Genome sequencing and analysis of members of genus Stenotrophomonas.</title>
        <authorList>
            <person name="Patil P.P."/>
            <person name="Midha S."/>
            <person name="Patil P.B."/>
        </authorList>
    </citation>
    <scope>NUCLEOTIDE SEQUENCE [LARGE SCALE GENOMIC DNA]</scope>
    <source>
        <strain evidence="2 3">DSM 24757</strain>
    </source>
</reference>
<dbReference type="RefSeq" id="WP_057636757.1">
    <property type="nucleotide sequence ID" value="NZ_LDJM01000007.1"/>
</dbReference>
<comment type="caution">
    <text evidence="2">The sequence shown here is derived from an EMBL/GenBank/DDBJ whole genome shotgun (WGS) entry which is preliminary data.</text>
</comment>
<evidence type="ECO:0000313" key="3">
    <source>
        <dbReference type="Proteomes" id="UP000050956"/>
    </source>
</evidence>
<dbReference type="STRING" id="336566.ABB30_02665"/>
<sequence length="94" mass="9829">MTIVALPADLGIESATDLKQLLLPAVHVDAEVQLDGLAVSRLHCASLQLLAAFVMARSQGNRPTRITASQTLTQALGLLGLDALLDDATTTSVH</sequence>
<dbReference type="InterPro" id="IPR052746">
    <property type="entry name" value="MlaB_ABC_Transporter"/>
</dbReference>
<protein>
    <recommendedName>
        <fullName evidence="1">MlaB-like STAS domain-containing protein</fullName>
    </recommendedName>
</protein>
<accession>A0A0R0DB37</accession>
<keyword evidence="3" id="KW-1185">Reference proteome</keyword>
<gene>
    <name evidence="2" type="ORF">ABB30_02665</name>
</gene>
<organism evidence="2 3">
    <name type="scientific">Stenotrophomonas ginsengisoli</name>
    <dbReference type="NCBI Taxonomy" id="336566"/>
    <lineage>
        <taxon>Bacteria</taxon>
        <taxon>Pseudomonadati</taxon>
        <taxon>Pseudomonadota</taxon>
        <taxon>Gammaproteobacteria</taxon>
        <taxon>Lysobacterales</taxon>
        <taxon>Lysobacteraceae</taxon>
        <taxon>Stenotrophomonas</taxon>
    </lineage>
</organism>
<dbReference type="OrthoDB" id="7068790at2"/>
<evidence type="ECO:0000259" key="1">
    <source>
        <dbReference type="Pfam" id="PF13466"/>
    </source>
</evidence>
<dbReference type="EMBL" id="LDJM01000007">
    <property type="protein sequence ID" value="KRG78949.1"/>
    <property type="molecule type" value="Genomic_DNA"/>
</dbReference>